<feature type="compositionally biased region" description="Polar residues" evidence="1">
    <location>
        <begin position="43"/>
        <end position="53"/>
    </location>
</feature>
<evidence type="ECO:0000256" key="1">
    <source>
        <dbReference type="SAM" id="MobiDB-lite"/>
    </source>
</evidence>
<dbReference type="AlphaFoldDB" id="A0A3M2MHU2"/>
<dbReference type="EMBL" id="RFFG01000007">
    <property type="protein sequence ID" value="RMI46858.1"/>
    <property type="molecule type" value="Genomic_DNA"/>
</dbReference>
<feature type="compositionally biased region" description="Low complexity" evidence="1">
    <location>
        <begin position="1"/>
        <end position="13"/>
    </location>
</feature>
<feature type="compositionally biased region" description="Low complexity" evidence="1">
    <location>
        <begin position="21"/>
        <end position="41"/>
    </location>
</feature>
<feature type="region of interest" description="Disordered" evidence="1">
    <location>
        <begin position="1"/>
        <end position="54"/>
    </location>
</feature>
<name>A0A3M2MHU2_9ACTN</name>
<dbReference type="Proteomes" id="UP000282674">
    <property type="component" value="Unassembled WGS sequence"/>
</dbReference>
<dbReference type="Pfam" id="PF12028">
    <property type="entry name" value="DUF3515"/>
    <property type="match status" value="1"/>
</dbReference>
<organism evidence="2 3">
    <name type="scientific">Actinomadura harenae</name>
    <dbReference type="NCBI Taxonomy" id="2483351"/>
    <lineage>
        <taxon>Bacteria</taxon>
        <taxon>Bacillati</taxon>
        <taxon>Actinomycetota</taxon>
        <taxon>Actinomycetes</taxon>
        <taxon>Streptosporangiales</taxon>
        <taxon>Thermomonosporaceae</taxon>
        <taxon>Actinomadura</taxon>
    </lineage>
</organism>
<reference evidence="2 3" key="1">
    <citation type="submission" date="2018-10" db="EMBL/GenBank/DDBJ databases">
        <title>Isolation from soil.</title>
        <authorList>
            <person name="Hu J."/>
        </authorList>
    </citation>
    <scope>NUCLEOTIDE SEQUENCE [LARGE SCALE GENOMIC DNA]</scope>
    <source>
        <strain evidence="2 3">NEAU-Ht49</strain>
    </source>
</reference>
<gene>
    <name evidence="2" type="ORF">EBO15_05845</name>
</gene>
<evidence type="ECO:0000313" key="2">
    <source>
        <dbReference type="EMBL" id="RMI46858.1"/>
    </source>
</evidence>
<accession>A0A3M2MHU2</accession>
<protein>
    <submittedName>
        <fullName evidence="2">DUF3515 domain-containing protein</fullName>
    </submittedName>
</protein>
<comment type="caution">
    <text evidence="2">The sequence shown here is derived from an EMBL/GenBank/DDBJ whole genome shotgun (WGS) entry which is preliminary data.</text>
</comment>
<keyword evidence="3" id="KW-1185">Reference proteome</keyword>
<dbReference type="OrthoDB" id="3213819at2"/>
<proteinExistence type="predicted"/>
<sequence>MSTSSASSSSPRSRVSRASRGRSPVRSSTSSTTAHAPSAATRRGSSQVGTSTREVAVTRRGSFGVRAVLRRGAAVVSLLAAAPLLAACGDGAVQVPAPKPDAATVKLCQGLQLPARLRGLKRRDTTPESPLTAAWGDPAIALRCGVPLPSTYRMDEQLMEVNGLKWHGYPHDRPITWTVLGRQAYVEVTIPPKYAPPGDTLIEIGQAVSATIPAKPENQI</sequence>
<evidence type="ECO:0000313" key="3">
    <source>
        <dbReference type="Proteomes" id="UP000282674"/>
    </source>
</evidence>
<dbReference type="InterPro" id="IPR021903">
    <property type="entry name" value="DUF3515"/>
</dbReference>